<evidence type="ECO:0000256" key="3">
    <source>
        <dbReference type="ARBA" id="ARBA00022692"/>
    </source>
</evidence>
<comment type="subcellular location">
    <subcellularLocation>
        <location evidence="1">Membrane</location>
        <topology evidence="1">Multi-pass membrane protein</topology>
    </subcellularLocation>
</comment>
<reference evidence="8 9" key="1">
    <citation type="submission" date="2023-02" db="EMBL/GenBank/DDBJ databases">
        <title>Dictyobacter halimunensis sp. nov., a new member of the class Ktedonobacteria from forest soil in a geothermal area.</title>
        <authorList>
            <person name="Rachmania M.K."/>
            <person name="Ningsih F."/>
            <person name="Sakai Y."/>
            <person name="Yabe S."/>
            <person name="Yokota A."/>
            <person name="Sjamsuridzal W."/>
        </authorList>
    </citation>
    <scope>NUCLEOTIDE SEQUENCE [LARGE SCALE GENOMIC DNA]</scope>
    <source>
        <strain evidence="8 9">S3.2.2.5</strain>
    </source>
</reference>
<keyword evidence="3 6" id="KW-0812">Transmembrane</keyword>
<dbReference type="SUPFAM" id="SSF81338">
    <property type="entry name" value="Aquaporin-like"/>
    <property type="match status" value="1"/>
</dbReference>
<evidence type="ECO:0000256" key="4">
    <source>
        <dbReference type="ARBA" id="ARBA00022989"/>
    </source>
</evidence>
<dbReference type="RefSeq" id="WP_338247447.1">
    <property type="nucleotide sequence ID" value="NZ_BSRI01000001.1"/>
</dbReference>
<feature type="transmembrane region" description="Helical" evidence="7">
    <location>
        <begin position="119"/>
        <end position="142"/>
    </location>
</feature>
<comment type="similarity">
    <text evidence="6">Belongs to the MIP/aquaporin (TC 1.A.8) family.</text>
</comment>
<dbReference type="InterPro" id="IPR000425">
    <property type="entry name" value="MIP"/>
</dbReference>
<gene>
    <name evidence="8" type="ORF">KDH_05910</name>
</gene>
<dbReference type="PANTHER" id="PTHR19139">
    <property type="entry name" value="AQUAPORIN TRANSPORTER"/>
    <property type="match status" value="1"/>
</dbReference>
<comment type="caution">
    <text evidence="8">The sequence shown here is derived from an EMBL/GenBank/DDBJ whole genome shotgun (WGS) entry which is preliminary data.</text>
</comment>
<dbReference type="InterPro" id="IPR023271">
    <property type="entry name" value="Aquaporin-like"/>
</dbReference>
<dbReference type="Pfam" id="PF00230">
    <property type="entry name" value="MIP"/>
    <property type="match status" value="1"/>
</dbReference>
<keyword evidence="9" id="KW-1185">Reference proteome</keyword>
<dbReference type="CDD" id="cd00333">
    <property type="entry name" value="MIP"/>
    <property type="match status" value="1"/>
</dbReference>
<dbReference type="PROSITE" id="PS00221">
    <property type="entry name" value="MIP"/>
    <property type="match status" value="1"/>
</dbReference>
<evidence type="ECO:0000256" key="1">
    <source>
        <dbReference type="ARBA" id="ARBA00004141"/>
    </source>
</evidence>
<dbReference type="PRINTS" id="PR00783">
    <property type="entry name" value="MINTRINSICP"/>
</dbReference>
<keyword evidence="4 7" id="KW-1133">Transmembrane helix</keyword>
<feature type="transmembrane region" description="Helical" evidence="7">
    <location>
        <begin position="236"/>
        <end position="258"/>
    </location>
</feature>
<feature type="transmembrane region" description="Helical" evidence="7">
    <location>
        <begin position="84"/>
        <end position="112"/>
    </location>
</feature>
<evidence type="ECO:0000256" key="6">
    <source>
        <dbReference type="RuleBase" id="RU000477"/>
    </source>
</evidence>
<dbReference type="Gene3D" id="1.20.1080.10">
    <property type="entry name" value="Glycerol uptake facilitator protein"/>
    <property type="match status" value="1"/>
</dbReference>
<name>A0ABQ6FL34_9CHLR</name>
<keyword evidence="5 7" id="KW-0472">Membrane</keyword>
<dbReference type="Proteomes" id="UP001344906">
    <property type="component" value="Unassembled WGS sequence"/>
</dbReference>
<evidence type="ECO:0000256" key="2">
    <source>
        <dbReference type="ARBA" id="ARBA00022448"/>
    </source>
</evidence>
<organism evidence="8 9">
    <name type="scientific">Dictyobacter halimunensis</name>
    <dbReference type="NCBI Taxonomy" id="3026934"/>
    <lineage>
        <taxon>Bacteria</taxon>
        <taxon>Bacillati</taxon>
        <taxon>Chloroflexota</taxon>
        <taxon>Ktedonobacteria</taxon>
        <taxon>Ktedonobacterales</taxon>
        <taxon>Dictyobacteraceae</taxon>
        <taxon>Dictyobacter</taxon>
    </lineage>
</organism>
<protein>
    <submittedName>
        <fullName evidence="8">Aquaporin</fullName>
    </submittedName>
</protein>
<sequence length="301" mass="31530">MDNHIMDDYVNDEPEEIDAHSAMGQRATGPSVHGRGVERKNVSAVVAELIGSFLFVFVGAGSVIANTWMQGAIGLPGIAVAHGLALAVLITIFGATSGGHFNPAVTIAFLVARRITSGLGFCYIVAHLVGAVLAALLLRVVFPAFVWKAAQLGTPALSNSVSIGASVAVEALLTFFLLLAIYGTAIDTRAPKFGGFCIGLTMTACILGGGVLTGGIMNPARSFGPALVSGIWTNQFVYWIGPIVGAVLAACVYEYLILPRSHNEEQLLEPGTDSEESVVPQQVKECNFEADHSPFSLTGDQ</sequence>
<keyword evidence="2 6" id="KW-0813">Transport</keyword>
<dbReference type="PANTHER" id="PTHR19139:SF284">
    <property type="entry name" value="AQUAPORIN"/>
    <property type="match status" value="1"/>
</dbReference>
<evidence type="ECO:0000313" key="9">
    <source>
        <dbReference type="Proteomes" id="UP001344906"/>
    </source>
</evidence>
<proteinExistence type="inferred from homology"/>
<evidence type="ECO:0000256" key="5">
    <source>
        <dbReference type="ARBA" id="ARBA00023136"/>
    </source>
</evidence>
<dbReference type="InterPro" id="IPR022357">
    <property type="entry name" value="MIP_CS"/>
</dbReference>
<feature type="transmembrane region" description="Helical" evidence="7">
    <location>
        <begin position="45"/>
        <end position="64"/>
    </location>
</feature>
<accession>A0ABQ6FL34</accession>
<dbReference type="EMBL" id="BSRI01000001">
    <property type="protein sequence ID" value="GLV53739.1"/>
    <property type="molecule type" value="Genomic_DNA"/>
</dbReference>
<evidence type="ECO:0000313" key="8">
    <source>
        <dbReference type="EMBL" id="GLV53739.1"/>
    </source>
</evidence>
<feature type="transmembrane region" description="Helical" evidence="7">
    <location>
        <begin position="162"/>
        <end position="181"/>
    </location>
</feature>
<evidence type="ECO:0000256" key="7">
    <source>
        <dbReference type="SAM" id="Phobius"/>
    </source>
</evidence>
<feature type="transmembrane region" description="Helical" evidence="7">
    <location>
        <begin position="193"/>
        <end position="216"/>
    </location>
</feature>
<dbReference type="InterPro" id="IPR034294">
    <property type="entry name" value="Aquaporin_transptr"/>
</dbReference>